<keyword evidence="2" id="KW-1185">Reference proteome</keyword>
<name>A0ACC1XS48_MELAZ</name>
<sequence length="245" mass="27944">MHEYRLEDGDDSQANPSSTEDGWVICRVFKKKNLFKIGNDQNSNINSSSSDHTHHHHHQQQQQQFNNLNHRNSSSSSAFMQRENQFLLRHHQPPFELNNKPELALHYSSTPHQIPPTPQYSLFQHQNLLPNYPTALPSTAADDSPASMVKQLMSNRSRDCDSAGSESLRYNPHHHHHHHEPGLEVGTCEPMVAAAGGREDQGLNDWTMLVSEDTGKGVRFEDANAQHQINQLSLRGEMNFWGYEK</sequence>
<organism evidence="1 2">
    <name type="scientific">Melia azedarach</name>
    <name type="common">Chinaberry tree</name>
    <dbReference type="NCBI Taxonomy" id="155640"/>
    <lineage>
        <taxon>Eukaryota</taxon>
        <taxon>Viridiplantae</taxon>
        <taxon>Streptophyta</taxon>
        <taxon>Embryophyta</taxon>
        <taxon>Tracheophyta</taxon>
        <taxon>Spermatophyta</taxon>
        <taxon>Magnoliopsida</taxon>
        <taxon>eudicotyledons</taxon>
        <taxon>Gunneridae</taxon>
        <taxon>Pentapetalae</taxon>
        <taxon>rosids</taxon>
        <taxon>malvids</taxon>
        <taxon>Sapindales</taxon>
        <taxon>Meliaceae</taxon>
        <taxon>Melia</taxon>
    </lineage>
</organism>
<gene>
    <name evidence="1" type="ORF">OWV82_015940</name>
</gene>
<dbReference type="EMBL" id="CM051401">
    <property type="protein sequence ID" value="KAJ4713908.1"/>
    <property type="molecule type" value="Genomic_DNA"/>
</dbReference>
<evidence type="ECO:0000313" key="1">
    <source>
        <dbReference type="EMBL" id="KAJ4713908.1"/>
    </source>
</evidence>
<protein>
    <submittedName>
        <fullName evidence="1">NAC domain protein</fullName>
    </submittedName>
</protein>
<reference evidence="1 2" key="1">
    <citation type="journal article" date="2023" name="Science">
        <title>Complex scaffold remodeling in plant triterpene biosynthesis.</title>
        <authorList>
            <person name="De La Pena R."/>
            <person name="Hodgson H."/>
            <person name="Liu J.C."/>
            <person name="Stephenson M.J."/>
            <person name="Martin A.C."/>
            <person name="Owen C."/>
            <person name="Harkess A."/>
            <person name="Leebens-Mack J."/>
            <person name="Jimenez L.E."/>
            <person name="Osbourn A."/>
            <person name="Sattely E.S."/>
        </authorList>
    </citation>
    <scope>NUCLEOTIDE SEQUENCE [LARGE SCALE GENOMIC DNA]</scope>
    <source>
        <strain evidence="2">cv. JPN11</strain>
        <tissue evidence="1">Leaf</tissue>
    </source>
</reference>
<accession>A0ACC1XS48</accession>
<dbReference type="Proteomes" id="UP001164539">
    <property type="component" value="Chromosome 8"/>
</dbReference>
<evidence type="ECO:0000313" key="2">
    <source>
        <dbReference type="Proteomes" id="UP001164539"/>
    </source>
</evidence>
<proteinExistence type="predicted"/>
<comment type="caution">
    <text evidence="1">The sequence shown here is derived from an EMBL/GenBank/DDBJ whole genome shotgun (WGS) entry which is preliminary data.</text>
</comment>